<protein>
    <recommendedName>
        <fullName evidence="3">Ribbon-helix-helix protein CopG domain-containing protein</fullName>
    </recommendedName>
</protein>
<dbReference type="Proteomes" id="UP000831786">
    <property type="component" value="Chromosome"/>
</dbReference>
<reference evidence="1 2" key="1">
    <citation type="submission" date="2022-04" db="EMBL/GenBank/DDBJ databases">
        <title>Leucobacter sp. isolated from rhizosphere of garlic.</title>
        <authorList>
            <person name="Won M."/>
            <person name="Lee C.-M."/>
            <person name="Woen H.-Y."/>
            <person name="Kwon S.-W."/>
        </authorList>
    </citation>
    <scope>NUCLEOTIDE SEQUENCE [LARGE SCALE GENOMIC DNA]</scope>
    <source>
        <strain evidence="1 2">H21R-40</strain>
    </source>
</reference>
<evidence type="ECO:0008006" key="3">
    <source>
        <dbReference type="Google" id="ProtNLM"/>
    </source>
</evidence>
<sequence length="117" mass="12714">MSNNVITVTLTPKTRERLLEQATAKSRSLERHAGELLAQRAERPEWSDVSEMAALAAEVDVRVDERDRARASAIMHSAAADALHALVRDAIASGRLVASSSFLADFERLAVESGRTS</sequence>
<gene>
    <name evidence="1" type="ORF">MUN78_07095</name>
</gene>
<proteinExistence type="predicted"/>
<evidence type="ECO:0000313" key="1">
    <source>
        <dbReference type="EMBL" id="UOQ58583.1"/>
    </source>
</evidence>
<dbReference type="EMBL" id="CP095045">
    <property type="protein sequence ID" value="UOQ58583.1"/>
    <property type="molecule type" value="Genomic_DNA"/>
</dbReference>
<name>A0ABY4FQM0_9MICO</name>
<accession>A0ABY4FQM0</accession>
<organism evidence="1 2">
    <name type="scientific">Leucobacter allii</name>
    <dbReference type="NCBI Taxonomy" id="2932247"/>
    <lineage>
        <taxon>Bacteria</taxon>
        <taxon>Bacillati</taxon>
        <taxon>Actinomycetota</taxon>
        <taxon>Actinomycetes</taxon>
        <taxon>Micrococcales</taxon>
        <taxon>Microbacteriaceae</taxon>
        <taxon>Leucobacter</taxon>
    </lineage>
</organism>
<dbReference type="RefSeq" id="WP_244729641.1">
    <property type="nucleotide sequence ID" value="NZ_CP095045.1"/>
</dbReference>
<evidence type="ECO:0000313" key="2">
    <source>
        <dbReference type="Proteomes" id="UP000831786"/>
    </source>
</evidence>
<keyword evidence="2" id="KW-1185">Reference proteome</keyword>